<feature type="domain" description="Glycosyltransferase 2-like" evidence="2">
    <location>
        <begin position="336"/>
        <end position="491"/>
    </location>
</feature>
<feature type="transmembrane region" description="Helical" evidence="1">
    <location>
        <begin position="793"/>
        <end position="813"/>
    </location>
</feature>
<dbReference type="OrthoDB" id="6116224at2"/>
<organism evidence="4 5">
    <name type="scientific">Croceicoccus mobilis</name>
    <dbReference type="NCBI Taxonomy" id="1703339"/>
    <lineage>
        <taxon>Bacteria</taxon>
        <taxon>Pseudomonadati</taxon>
        <taxon>Pseudomonadota</taxon>
        <taxon>Alphaproteobacteria</taxon>
        <taxon>Sphingomonadales</taxon>
        <taxon>Erythrobacteraceae</taxon>
        <taxon>Croceicoccus</taxon>
    </lineage>
</organism>
<dbReference type="GO" id="GO:0004553">
    <property type="term" value="F:hydrolase activity, hydrolyzing O-glycosyl compounds"/>
    <property type="evidence" value="ECO:0007669"/>
    <property type="project" value="InterPro"/>
</dbReference>
<proteinExistence type="predicted"/>
<keyword evidence="1" id="KW-0812">Transmembrane</keyword>
<evidence type="ECO:0008006" key="6">
    <source>
        <dbReference type="Google" id="ProtNLM"/>
    </source>
</evidence>
<dbReference type="PANTHER" id="PTHR43685:SF14">
    <property type="entry name" value="GLYCOSYLTRANSFERASE 2-LIKE DOMAIN-CONTAINING PROTEIN"/>
    <property type="match status" value="1"/>
</dbReference>
<dbReference type="RefSeq" id="WP_066775547.1">
    <property type="nucleotide sequence ID" value="NZ_BMIP01000002.1"/>
</dbReference>
<reference evidence="4" key="1">
    <citation type="journal article" date="2014" name="Int. J. Syst. Evol. Microbiol.">
        <title>Complete genome sequence of Corynebacterium casei LMG S-19264T (=DSM 44701T), isolated from a smear-ripened cheese.</title>
        <authorList>
            <consortium name="US DOE Joint Genome Institute (JGI-PGF)"/>
            <person name="Walter F."/>
            <person name="Albersmeier A."/>
            <person name="Kalinowski J."/>
            <person name="Ruckert C."/>
        </authorList>
    </citation>
    <scope>NUCLEOTIDE SEQUENCE</scope>
    <source>
        <strain evidence="4">CGMCC 1.15360</strain>
    </source>
</reference>
<dbReference type="CDD" id="cd00761">
    <property type="entry name" value="Glyco_tranf_GTA_type"/>
    <property type="match status" value="1"/>
</dbReference>
<dbReference type="SUPFAM" id="SSF51445">
    <property type="entry name" value="(Trans)glycosidases"/>
    <property type="match status" value="1"/>
</dbReference>
<evidence type="ECO:0000313" key="5">
    <source>
        <dbReference type="Proteomes" id="UP000612349"/>
    </source>
</evidence>
<dbReference type="Proteomes" id="UP000612349">
    <property type="component" value="Unassembled WGS sequence"/>
</dbReference>
<feature type="domain" description="Glycoside hydrolase family 2 catalytic" evidence="3">
    <location>
        <begin position="44"/>
        <end position="321"/>
    </location>
</feature>
<protein>
    <recommendedName>
        <fullName evidence="6">Glycosyl transferase</fullName>
    </recommendedName>
</protein>
<comment type="caution">
    <text evidence="4">The sequence shown here is derived from an EMBL/GenBank/DDBJ whole genome shotgun (WGS) entry which is preliminary data.</text>
</comment>
<dbReference type="Pfam" id="PF02836">
    <property type="entry name" value="Glyco_hydro_2_C"/>
    <property type="match status" value="1"/>
</dbReference>
<gene>
    <name evidence="4" type="ORF">GCM10010990_14090</name>
</gene>
<feature type="transmembrane region" description="Helical" evidence="1">
    <location>
        <begin position="819"/>
        <end position="839"/>
    </location>
</feature>
<dbReference type="InterPro" id="IPR001173">
    <property type="entry name" value="Glyco_trans_2-like"/>
</dbReference>
<evidence type="ECO:0000259" key="2">
    <source>
        <dbReference type="Pfam" id="PF00535"/>
    </source>
</evidence>
<dbReference type="SUPFAM" id="SSF53448">
    <property type="entry name" value="Nucleotide-diphospho-sugar transferases"/>
    <property type="match status" value="1"/>
</dbReference>
<feature type="transmembrane region" description="Helical" evidence="1">
    <location>
        <begin position="640"/>
        <end position="656"/>
    </location>
</feature>
<dbReference type="Pfam" id="PF00535">
    <property type="entry name" value="Glycos_transf_2"/>
    <property type="match status" value="1"/>
</dbReference>
<sequence>MTDLFDTMLRRSEDHDAFDGQPVHCTGETEAPAPVRPVEQRVIVRGKFLYAGDEKFWIKGVTYGTFGETEDGANVPERSVVEADFRQMAQSGMNAVRTYTLPPRWLLDVAAENGLRVMVGLPWEQHIAFLDQPGQAAAIRKRMREQVRPISGHPALLCYTVGNEIPAAVVRWHGKKKVERFLRSLATLVRDEDPGVLVTYVNFPTTEYLDQDFADFIAFNVYLEDKATLSRYLARLQNMACEKPLVMAEIGLDSRRNGAITQAKALDWQVKTAFEAGCAGCFVFAWTDEWHRGGHEILDWDFGLVTRERQPKPALQTVQFAYAAAPMAERDWPLISVVVCSYNGSGTIEETIKALCELEYPAKQIIVIDDGSTDATPDIARKYPVELTSTENRGLSNARNLGLEQARGEITVYIDDDAYPDPHWLHYMALAFESQQVGAMGGPNIGPPEDGDIAECVANAPGGPVHVLVGDQVAEHIPGCNMAYRTDKLRAIGGFDPQFRVAGDDVDCCWRLMDSGETIGFHAAAMVWHHRRPSISRYLKQQRGYARAEALLEAKWPEKYNSTGHLSWHGRLYGRGLMQVPFRPMRIYHGTFNAAPFQSIYEPAAGLVSSLPLMPEWYAIVGGLIALSLLGIAWTPMLVFAPFAIAGVLLSVMMAVQGARRAHFSSVATGRRPAWQMRAIVAWLHLLQPAARLIGRMQHGIGPWGRAPLRLFPLPRAREKTHWSEIDWVSLEDRLAGLRQTMVELELPHRVGGDTDDWDIAFRPSLFAETRVTAMVEEHGAGCQLFRFRTRPVVFRGTILLGLLLVGLGVGALLSSAPIAGGALIAAAIYVAIATWSACSNGGWLWERAWRSHFGEARKE</sequence>
<dbReference type="InterPro" id="IPR050834">
    <property type="entry name" value="Glycosyltransf_2"/>
</dbReference>
<evidence type="ECO:0000259" key="3">
    <source>
        <dbReference type="Pfam" id="PF02836"/>
    </source>
</evidence>
<accession>A0A917DSZ3</accession>
<dbReference type="AlphaFoldDB" id="A0A917DSZ3"/>
<dbReference type="PANTHER" id="PTHR43685">
    <property type="entry name" value="GLYCOSYLTRANSFERASE"/>
    <property type="match status" value="1"/>
</dbReference>
<dbReference type="Gene3D" id="3.20.20.80">
    <property type="entry name" value="Glycosidases"/>
    <property type="match status" value="1"/>
</dbReference>
<dbReference type="InterPro" id="IPR017853">
    <property type="entry name" value="GH"/>
</dbReference>
<name>A0A917DSZ3_9SPHN</name>
<keyword evidence="1" id="KW-0472">Membrane</keyword>
<evidence type="ECO:0000256" key="1">
    <source>
        <dbReference type="SAM" id="Phobius"/>
    </source>
</evidence>
<keyword evidence="5" id="KW-1185">Reference proteome</keyword>
<keyword evidence="1" id="KW-1133">Transmembrane helix</keyword>
<dbReference type="GO" id="GO:0005975">
    <property type="term" value="P:carbohydrate metabolic process"/>
    <property type="evidence" value="ECO:0007669"/>
    <property type="project" value="InterPro"/>
</dbReference>
<dbReference type="InterPro" id="IPR006103">
    <property type="entry name" value="Glyco_hydro_2_cat"/>
</dbReference>
<dbReference type="Gene3D" id="3.90.550.10">
    <property type="entry name" value="Spore Coat Polysaccharide Biosynthesis Protein SpsA, Chain A"/>
    <property type="match status" value="1"/>
</dbReference>
<dbReference type="EMBL" id="BMIP01000002">
    <property type="protein sequence ID" value="GGD65791.1"/>
    <property type="molecule type" value="Genomic_DNA"/>
</dbReference>
<dbReference type="InterPro" id="IPR029044">
    <property type="entry name" value="Nucleotide-diphossugar_trans"/>
</dbReference>
<evidence type="ECO:0000313" key="4">
    <source>
        <dbReference type="EMBL" id="GGD65791.1"/>
    </source>
</evidence>
<reference evidence="4" key="2">
    <citation type="submission" date="2020-09" db="EMBL/GenBank/DDBJ databases">
        <authorList>
            <person name="Sun Q."/>
            <person name="Zhou Y."/>
        </authorList>
    </citation>
    <scope>NUCLEOTIDE SEQUENCE</scope>
    <source>
        <strain evidence="4">CGMCC 1.15360</strain>
    </source>
</reference>